<dbReference type="AlphaFoldDB" id="A0AAX2JCP5"/>
<gene>
    <name evidence="1" type="ORF">NCTC12112_01903</name>
</gene>
<protein>
    <recommendedName>
        <fullName evidence="3">Head-tail adaptor protein</fullName>
    </recommendedName>
</protein>
<dbReference type="Proteomes" id="UP000249008">
    <property type="component" value="Chromosome 1"/>
</dbReference>
<name>A0AAX2JCP5_9FUSO</name>
<dbReference type="KEGG" id="ful:C4N20_00180"/>
<evidence type="ECO:0000313" key="1">
    <source>
        <dbReference type="EMBL" id="SQJ04775.1"/>
    </source>
</evidence>
<dbReference type="Pfam" id="PF05521">
    <property type="entry name" value="Phage_HCP"/>
    <property type="match status" value="1"/>
</dbReference>
<dbReference type="InterPro" id="IPR008767">
    <property type="entry name" value="Phage_SPP1_head-tail_adaptor"/>
</dbReference>
<reference evidence="1 2" key="1">
    <citation type="submission" date="2018-06" db="EMBL/GenBank/DDBJ databases">
        <authorList>
            <consortium name="Pathogen Informatics"/>
            <person name="Doyle S."/>
        </authorList>
    </citation>
    <scope>NUCLEOTIDE SEQUENCE [LARGE SCALE GENOMIC DNA]</scope>
    <source>
        <strain evidence="1 2">NCTC12112</strain>
    </source>
</reference>
<sequence length="111" mass="13514">MENITKRLRHSVEVWHMIDGKNELGENEKIPEKFKNAFSEIVPQNSSVKQGQAETESNEHQFKFTFRRKSVQGIQKDWFFIFEKEKYEVVYFNRDFKDNQFIEVFCKRIEE</sequence>
<dbReference type="GeneID" id="78453207"/>
<organism evidence="1 2">
    <name type="scientific">Fusobacterium ulcerans</name>
    <dbReference type="NCBI Taxonomy" id="861"/>
    <lineage>
        <taxon>Bacteria</taxon>
        <taxon>Fusobacteriati</taxon>
        <taxon>Fusobacteriota</taxon>
        <taxon>Fusobacteriia</taxon>
        <taxon>Fusobacteriales</taxon>
        <taxon>Fusobacteriaceae</taxon>
        <taxon>Fusobacterium</taxon>
    </lineage>
</organism>
<dbReference type="Gene3D" id="2.40.10.270">
    <property type="entry name" value="Bacteriophage SPP1 head-tail adaptor protein"/>
    <property type="match status" value="1"/>
</dbReference>
<dbReference type="EMBL" id="LS483487">
    <property type="protein sequence ID" value="SQJ04775.1"/>
    <property type="molecule type" value="Genomic_DNA"/>
</dbReference>
<dbReference type="RefSeq" id="WP_005982148.1">
    <property type="nucleotide sequence ID" value="NZ_CABKNW010000005.1"/>
</dbReference>
<evidence type="ECO:0000313" key="2">
    <source>
        <dbReference type="Proteomes" id="UP000249008"/>
    </source>
</evidence>
<accession>A0AAX2JCP5</accession>
<dbReference type="InterPro" id="IPR038666">
    <property type="entry name" value="SSP1_head-tail_sf"/>
</dbReference>
<evidence type="ECO:0008006" key="3">
    <source>
        <dbReference type="Google" id="ProtNLM"/>
    </source>
</evidence>
<proteinExistence type="predicted"/>